<keyword evidence="2" id="KW-1185">Reference proteome</keyword>
<dbReference type="AlphaFoldDB" id="A0A4Z2F104"/>
<sequence length="155" mass="17605">MAEMLLQRRCSIHAFPLRLVGSPPPHEAGVAVRMLTVPVSTVSIPHVRPAFDLQKDRKEEKASERSVNTWWTDMFTGQHSARHHHHSFTGEIQSGMLMYSYRYDVRGLEVLSCPMCSSHVITLCFVPRLLILSPPAAGGPLMSRYRWQLINVNIQ</sequence>
<dbReference type="Proteomes" id="UP000314294">
    <property type="component" value="Unassembled WGS sequence"/>
</dbReference>
<gene>
    <name evidence="1" type="ORF">EYF80_054947</name>
</gene>
<protein>
    <submittedName>
        <fullName evidence="1">Uncharacterized protein</fullName>
    </submittedName>
</protein>
<evidence type="ECO:0000313" key="2">
    <source>
        <dbReference type="Proteomes" id="UP000314294"/>
    </source>
</evidence>
<organism evidence="1 2">
    <name type="scientific">Liparis tanakae</name>
    <name type="common">Tanaka's snailfish</name>
    <dbReference type="NCBI Taxonomy" id="230148"/>
    <lineage>
        <taxon>Eukaryota</taxon>
        <taxon>Metazoa</taxon>
        <taxon>Chordata</taxon>
        <taxon>Craniata</taxon>
        <taxon>Vertebrata</taxon>
        <taxon>Euteleostomi</taxon>
        <taxon>Actinopterygii</taxon>
        <taxon>Neopterygii</taxon>
        <taxon>Teleostei</taxon>
        <taxon>Neoteleostei</taxon>
        <taxon>Acanthomorphata</taxon>
        <taxon>Eupercaria</taxon>
        <taxon>Perciformes</taxon>
        <taxon>Cottioidei</taxon>
        <taxon>Cottales</taxon>
        <taxon>Liparidae</taxon>
        <taxon>Liparis</taxon>
    </lineage>
</organism>
<dbReference type="EMBL" id="SRLO01001872">
    <property type="protein sequence ID" value="TNN34886.1"/>
    <property type="molecule type" value="Genomic_DNA"/>
</dbReference>
<evidence type="ECO:0000313" key="1">
    <source>
        <dbReference type="EMBL" id="TNN34886.1"/>
    </source>
</evidence>
<proteinExistence type="predicted"/>
<comment type="caution">
    <text evidence="1">The sequence shown here is derived from an EMBL/GenBank/DDBJ whole genome shotgun (WGS) entry which is preliminary data.</text>
</comment>
<name>A0A4Z2F104_9TELE</name>
<reference evidence="1 2" key="1">
    <citation type="submission" date="2019-03" db="EMBL/GenBank/DDBJ databases">
        <title>First draft genome of Liparis tanakae, snailfish: a comprehensive survey of snailfish specific genes.</title>
        <authorList>
            <person name="Kim W."/>
            <person name="Song I."/>
            <person name="Jeong J.-H."/>
            <person name="Kim D."/>
            <person name="Kim S."/>
            <person name="Ryu S."/>
            <person name="Song J.Y."/>
            <person name="Lee S.K."/>
        </authorList>
    </citation>
    <scope>NUCLEOTIDE SEQUENCE [LARGE SCALE GENOMIC DNA]</scope>
    <source>
        <tissue evidence="1">Muscle</tissue>
    </source>
</reference>
<accession>A0A4Z2F104</accession>